<reference evidence="3" key="1">
    <citation type="journal article" date="2021" name="Mol. Plant Microbe Interact.">
        <title>Complete Genome Sequence of the Plant-Pathogenic Fungus Colletotrichum lupini.</title>
        <authorList>
            <person name="Baroncelli R."/>
            <person name="Pensec F."/>
            <person name="Da Lio D."/>
            <person name="Boufleur T."/>
            <person name="Vicente I."/>
            <person name="Sarrocco S."/>
            <person name="Picot A."/>
            <person name="Baraldi E."/>
            <person name="Sukno S."/>
            <person name="Thon M."/>
            <person name="Le Floch G."/>
        </authorList>
    </citation>
    <scope>NUCLEOTIDE SEQUENCE</scope>
    <source>
        <strain evidence="3">IMI 504893</strain>
    </source>
</reference>
<feature type="transmembrane region" description="Helical" evidence="2">
    <location>
        <begin position="55"/>
        <end position="75"/>
    </location>
</feature>
<keyword evidence="2" id="KW-1133">Transmembrane helix</keyword>
<name>A0A9Q8SZG0_9PEZI</name>
<dbReference type="EMBL" id="CP019478">
    <property type="protein sequence ID" value="UQC86386.1"/>
    <property type="molecule type" value="Genomic_DNA"/>
</dbReference>
<sequence length="81" mass="9322">MRETARTMEEDQEGKSTSARNKGPSFLPCCICRHLSVLSYHHLESLTVIFCSRHFLDIFIIFAQTYWLLAAARSMPFSLPL</sequence>
<dbReference type="Proteomes" id="UP000830671">
    <property type="component" value="Chromosome 6"/>
</dbReference>
<keyword evidence="2" id="KW-0812">Transmembrane</keyword>
<proteinExistence type="predicted"/>
<protein>
    <submittedName>
        <fullName evidence="3">Uncharacterized protein</fullName>
    </submittedName>
</protein>
<organism evidence="3 4">
    <name type="scientific">Colletotrichum lupini</name>
    <dbReference type="NCBI Taxonomy" id="145971"/>
    <lineage>
        <taxon>Eukaryota</taxon>
        <taxon>Fungi</taxon>
        <taxon>Dikarya</taxon>
        <taxon>Ascomycota</taxon>
        <taxon>Pezizomycotina</taxon>
        <taxon>Sordariomycetes</taxon>
        <taxon>Hypocreomycetidae</taxon>
        <taxon>Glomerellales</taxon>
        <taxon>Glomerellaceae</taxon>
        <taxon>Colletotrichum</taxon>
        <taxon>Colletotrichum acutatum species complex</taxon>
    </lineage>
</organism>
<evidence type="ECO:0000256" key="1">
    <source>
        <dbReference type="SAM" id="MobiDB-lite"/>
    </source>
</evidence>
<dbReference type="AlphaFoldDB" id="A0A9Q8SZG0"/>
<accession>A0A9Q8SZG0</accession>
<gene>
    <name evidence="3" type="ORF">CLUP02_11887</name>
</gene>
<dbReference type="GeneID" id="73345862"/>
<evidence type="ECO:0000313" key="3">
    <source>
        <dbReference type="EMBL" id="UQC86386.1"/>
    </source>
</evidence>
<dbReference type="KEGG" id="clup:CLUP02_11887"/>
<keyword evidence="4" id="KW-1185">Reference proteome</keyword>
<evidence type="ECO:0000313" key="4">
    <source>
        <dbReference type="Proteomes" id="UP000830671"/>
    </source>
</evidence>
<evidence type="ECO:0000256" key="2">
    <source>
        <dbReference type="SAM" id="Phobius"/>
    </source>
</evidence>
<dbReference type="RefSeq" id="XP_049147997.1">
    <property type="nucleotide sequence ID" value="XM_049290852.1"/>
</dbReference>
<feature type="region of interest" description="Disordered" evidence="1">
    <location>
        <begin position="1"/>
        <end position="22"/>
    </location>
</feature>
<keyword evidence="2" id="KW-0472">Membrane</keyword>